<evidence type="ECO:0000259" key="4">
    <source>
        <dbReference type="Pfam" id="PF25564"/>
    </source>
</evidence>
<dbReference type="RefSeq" id="WP_167264484.1">
    <property type="nucleotide sequence ID" value="NZ_BAAAVO010000009.1"/>
</dbReference>
<keyword evidence="2" id="KW-0812">Transmembrane</keyword>
<feature type="compositionally biased region" description="Low complexity" evidence="1">
    <location>
        <begin position="35"/>
        <end position="57"/>
    </location>
</feature>
<proteinExistence type="predicted"/>
<dbReference type="SUPFAM" id="SSF63829">
    <property type="entry name" value="Calcium-dependent phosphotriesterase"/>
    <property type="match status" value="1"/>
</dbReference>
<evidence type="ECO:0000259" key="3">
    <source>
        <dbReference type="Pfam" id="PF20674"/>
    </source>
</evidence>
<accession>A0ABX0TF06</accession>
<feature type="region of interest" description="Disordered" evidence="1">
    <location>
        <begin position="35"/>
        <end position="154"/>
    </location>
</feature>
<feature type="domain" description="SpaA-like prealbumin fold" evidence="3">
    <location>
        <begin position="556"/>
        <end position="667"/>
    </location>
</feature>
<dbReference type="Pfam" id="PF25564">
    <property type="entry name" value="DUF7933"/>
    <property type="match status" value="1"/>
</dbReference>
<name>A0ABX0TF06_9MICC</name>
<dbReference type="InterPro" id="IPR048834">
    <property type="entry name" value="SpaA_pre-album"/>
</dbReference>
<dbReference type="NCBIfam" id="TIGR01167">
    <property type="entry name" value="LPXTG_anchor"/>
    <property type="match status" value="1"/>
</dbReference>
<feature type="domain" description="SpaA-like prealbumin fold" evidence="3">
    <location>
        <begin position="1217"/>
        <end position="1280"/>
    </location>
</feature>
<dbReference type="InterPro" id="IPR057693">
    <property type="entry name" value="DUF7933"/>
</dbReference>
<evidence type="ECO:0000256" key="1">
    <source>
        <dbReference type="SAM" id="MobiDB-lite"/>
    </source>
</evidence>
<keyword evidence="6" id="KW-1185">Reference proteome</keyword>
<feature type="domain" description="SpaA-like prealbumin fold" evidence="3">
    <location>
        <begin position="933"/>
        <end position="1049"/>
    </location>
</feature>
<dbReference type="EMBL" id="JAAOZD010000002">
    <property type="protein sequence ID" value="NIJ00684.1"/>
    <property type="molecule type" value="Genomic_DNA"/>
</dbReference>
<sequence length="1442" mass="144876">MEDESNRADAPRRGTRVLAALAAVLVVVGSWGSAVAVSPAAATSAPSPSTTSTAPVPGVEPPAPSAEATLPAAPSPAVEHLSPEADDATQKPSPEKPDPAVPGPAKSPHPSDSMATPGITAEEKTPPEASEAEAGRAPPAPEEATEKFRTTADAQRAAAGVAEAPRQIWNETFEQGLGNTATGISTYSGNLYTSSTGWANGTSCTGVLVNYLAAYPNPSFCPTQPLAVVGQSSVAARDTRRMADVLGQVAAGVTGSSTANSPANGSAAATTQRNHALVAIPYAAVTGGTTVLQSTNGIGVTAPDSRFYALGMNAVGTQCGTNNASLSLNLVSGATTLLAGYAAPVVPCTSTGAVYYTSPALPTLGTVGGILDPALSASVRAASYNGTNTALLTPAQISGARVQVVNTVTGAGSGFGVDNLRLLDVTPALDVAFDPAGATATVPTTLTYTVTNTSDLYAKTDWGFSTALPSGLVVAPTPAVAGTCTNVAGTAYAVTATAGAGTLTVTGGDLAAGATSCTISVSVVAATAGTYTSGTVTPAGLVASAPVSVTVAPATTITIRKNLPVRTTSTDQFTLSLRSGTSVLASATTSGTATGIQSAQINRSVVQPGATYTIHESPTSGPGLAYFNGYECVRSGTVIASGSGASGSLTIPDEPGADITCTFTNTAQAQRLFCDSNHFYSVTAAGALEQGDIVSGGLTSVGSWTGVTAANALGIGANGNLAYALDRSTDASDVASVLKWTPGGGFEKLANTAYSTAVGGTQIEGSIVAGAIDLTTGRYLFGIFANSQFYIWSFTESNPTATRFAYVGAFPTGTAPNGNGDMAFDVQGNLYVVGAATVNTVNSATIYTVTAEALAAANGGTLAVNASATKPSTNTDAAFANINGIAFSPRGSVYLSNAGSAYEFDATTWRRINGTARVPVNSVDLGGCSSPATVTVQKNIVARQSTTDQFVLTAATGSPAAAFATATTSGTATGRQPAQIGPYPTISGTTVTISEAMAAGSASPISAYTTIYECWADGVRLSTGTTATGTVTMPNRQSVNVTCTYFNSPSPVSTVRITKTIREFSGLTRPGVNWTVGTTAVATSGSATSLPLGTARQQTDAAGQATWTVLYGGASSAATVAVSEIQQDGFAFVSGACTVNGTARAATFTQNGTTISANLTAIGPSSTVECTIVNRPTASLTLVKEVTYGSALPTDWTLGATGPTGSLPGPSGRSGSAAASGIPVTPGVAYRLAETGGPATYVQTGSWQCRTATGTAVDVTAAGDVTPPAGATLTCTVQNSTASVTLLKQVINPRTGFQAPDWKVTATPAALAGGSLATEVRLGAEYVAAGNPANTFDVRPGHTYTLSEAATDPNRRIAYQELRLERLTGTTWTPVSSRTITAPAAGQTAVYRFVNAPVAPTKLPLTGGTSADVFYIGGGVLFMVAFAFLVWQRRQRMRGAFR</sequence>
<feature type="region of interest" description="Disordered" evidence="1">
    <location>
        <begin position="1199"/>
        <end position="1220"/>
    </location>
</feature>
<gene>
    <name evidence="5" type="ORF">FHR86_000997</name>
</gene>
<reference evidence="5 6" key="1">
    <citation type="submission" date="2020-03" db="EMBL/GenBank/DDBJ databases">
        <title>Genomic Encyclopedia of Type Strains, Phase III (KMG-III): the genomes of soil and plant-associated and newly described type strains.</title>
        <authorList>
            <person name="Whitman W."/>
        </authorList>
    </citation>
    <scope>NUCLEOTIDE SEQUENCE [LARGE SCALE GENOMIC DNA]</scope>
    <source>
        <strain evidence="5 6">CECT 4207</strain>
    </source>
</reference>
<evidence type="ECO:0000256" key="2">
    <source>
        <dbReference type="SAM" id="Phobius"/>
    </source>
</evidence>
<organism evidence="5 6">
    <name type="scientific">Paenarthrobacter ilicis</name>
    <dbReference type="NCBI Taxonomy" id="43665"/>
    <lineage>
        <taxon>Bacteria</taxon>
        <taxon>Bacillati</taxon>
        <taxon>Actinomycetota</taxon>
        <taxon>Actinomycetes</taxon>
        <taxon>Micrococcales</taxon>
        <taxon>Micrococcaceae</taxon>
        <taxon>Paenarthrobacter</taxon>
    </lineage>
</organism>
<comment type="caution">
    <text evidence="5">The sequence shown here is derived from an EMBL/GenBank/DDBJ whole genome shotgun (WGS) entry which is preliminary data.</text>
</comment>
<protein>
    <submittedName>
        <fullName evidence="5">LPXTG-motif cell wall-anchored protein</fullName>
    </submittedName>
</protein>
<evidence type="ECO:0000313" key="6">
    <source>
        <dbReference type="Proteomes" id="UP000802392"/>
    </source>
</evidence>
<feature type="domain" description="DUF7933" evidence="4">
    <location>
        <begin position="427"/>
        <end position="533"/>
    </location>
</feature>
<dbReference type="Pfam" id="PF20674">
    <property type="entry name" value="SpaA_3"/>
    <property type="match status" value="3"/>
</dbReference>
<feature type="transmembrane region" description="Helical" evidence="2">
    <location>
        <begin position="1413"/>
        <end position="1431"/>
    </location>
</feature>
<keyword evidence="2" id="KW-0472">Membrane</keyword>
<keyword evidence="2" id="KW-1133">Transmembrane helix</keyword>
<evidence type="ECO:0000313" key="5">
    <source>
        <dbReference type="EMBL" id="NIJ00684.1"/>
    </source>
</evidence>
<dbReference type="Proteomes" id="UP000802392">
    <property type="component" value="Unassembled WGS sequence"/>
</dbReference>